<dbReference type="GeneID" id="25908617"/>
<proteinExistence type="predicted"/>
<dbReference type="RefSeq" id="XP_014153394.1">
    <property type="nucleotide sequence ID" value="XM_014297919.1"/>
</dbReference>
<protein>
    <submittedName>
        <fullName evidence="2">Uncharacterized protein</fullName>
    </submittedName>
</protein>
<accession>A0A0L0FRP1</accession>
<dbReference type="AlphaFoldDB" id="A0A0L0FRP1"/>
<keyword evidence="3" id="KW-1185">Reference proteome</keyword>
<evidence type="ECO:0000313" key="3">
    <source>
        <dbReference type="Proteomes" id="UP000054560"/>
    </source>
</evidence>
<sequence length="76" mass="8420">MLTFNISEAERNQALNFNFEDGASTGDARTSQRKPLSLRESACPVDDMEHEDTPSPFQADITVIQNHLSQSNQGLP</sequence>
<dbReference type="Proteomes" id="UP000054560">
    <property type="component" value="Unassembled WGS sequence"/>
</dbReference>
<organism evidence="2 3">
    <name type="scientific">Sphaeroforma arctica JP610</name>
    <dbReference type="NCBI Taxonomy" id="667725"/>
    <lineage>
        <taxon>Eukaryota</taxon>
        <taxon>Ichthyosporea</taxon>
        <taxon>Ichthyophonida</taxon>
        <taxon>Sphaeroforma</taxon>
    </lineage>
</organism>
<reference evidence="2 3" key="1">
    <citation type="submission" date="2011-02" db="EMBL/GenBank/DDBJ databases">
        <title>The Genome Sequence of Sphaeroforma arctica JP610.</title>
        <authorList>
            <consortium name="The Broad Institute Genome Sequencing Platform"/>
            <person name="Russ C."/>
            <person name="Cuomo C."/>
            <person name="Young S.K."/>
            <person name="Zeng Q."/>
            <person name="Gargeya S."/>
            <person name="Alvarado L."/>
            <person name="Berlin A."/>
            <person name="Chapman S.B."/>
            <person name="Chen Z."/>
            <person name="Freedman E."/>
            <person name="Gellesch M."/>
            <person name="Goldberg J."/>
            <person name="Griggs A."/>
            <person name="Gujja S."/>
            <person name="Heilman E."/>
            <person name="Heiman D."/>
            <person name="Howarth C."/>
            <person name="Mehta T."/>
            <person name="Neiman D."/>
            <person name="Pearson M."/>
            <person name="Roberts A."/>
            <person name="Saif S."/>
            <person name="Shea T."/>
            <person name="Shenoy N."/>
            <person name="Sisk P."/>
            <person name="Stolte C."/>
            <person name="Sykes S."/>
            <person name="White J."/>
            <person name="Yandava C."/>
            <person name="Burger G."/>
            <person name="Gray M.W."/>
            <person name="Holland P.W.H."/>
            <person name="King N."/>
            <person name="Lang F.B.F."/>
            <person name="Roger A.J."/>
            <person name="Ruiz-Trillo I."/>
            <person name="Haas B."/>
            <person name="Nusbaum C."/>
            <person name="Birren B."/>
        </authorList>
    </citation>
    <scope>NUCLEOTIDE SEQUENCE [LARGE SCALE GENOMIC DNA]</scope>
    <source>
        <strain evidence="2 3">JP610</strain>
    </source>
</reference>
<name>A0A0L0FRP1_9EUKA</name>
<dbReference type="EMBL" id="KQ242295">
    <property type="protein sequence ID" value="KNC79492.1"/>
    <property type="molecule type" value="Genomic_DNA"/>
</dbReference>
<gene>
    <name evidence="2" type="ORF">SARC_08113</name>
</gene>
<evidence type="ECO:0000256" key="1">
    <source>
        <dbReference type="SAM" id="MobiDB-lite"/>
    </source>
</evidence>
<evidence type="ECO:0000313" key="2">
    <source>
        <dbReference type="EMBL" id="KNC79492.1"/>
    </source>
</evidence>
<feature type="region of interest" description="Disordered" evidence="1">
    <location>
        <begin position="17"/>
        <end position="38"/>
    </location>
</feature>